<accession>A0A6J4VYB5</accession>
<evidence type="ECO:0008006" key="3">
    <source>
        <dbReference type="Google" id="ProtNLM"/>
    </source>
</evidence>
<evidence type="ECO:0000256" key="1">
    <source>
        <dbReference type="SAM" id="SignalP"/>
    </source>
</evidence>
<dbReference type="EMBL" id="CADCWO010000250">
    <property type="protein sequence ID" value="CAA9589808.1"/>
    <property type="molecule type" value="Genomic_DNA"/>
</dbReference>
<sequence>MKLANSVLAVAVAIASLGLAVSAKADTVNARCAVYPKGSNRATSSSPCTFSQRQGVVGIQLQNGRRYDLRPVGSQPGNYRDQNGRAAYRQGGLGERGQIYRLANESIFVYWDTASSGQGSGNTTGGSAAPPDAGTTVFRLRDLVGARAGQAENTIRQRGYRFVKTDPPAANAVYSYWLEGRTNYCVTIRTEQGRYQSIAYTGSPLDCQK</sequence>
<keyword evidence="1" id="KW-0732">Signal</keyword>
<feature type="signal peptide" evidence="1">
    <location>
        <begin position="1"/>
        <end position="25"/>
    </location>
</feature>
<organism evidence="2">
    <name type="scientific">uncultured Synechococcales cyanobacterium</name>
    <dbReference type="NCBI Taxonomy" id="1936017"/>
    <lineage>
        <taxon>Bacteria</taxon>
        <taxon>Bacillati</taxon>
        <taxon>Cyanobacteriota</taxon>
        <taxon>Cyanophyceae</taxon>
        <taxon>Synechococcales</taxon>
        <taxon>environmental samples</taxon>
    </lineage>
</organism>
<protein>
    <recommendedName>
        <fullName evidence="3">Secreted protein</fullName>
    </recommendedName>
</protein>
<gene>
    <name evidence="2" type="ORF">AVDCRST_MAG81-4825</name>
</gene>
<feature type="chain" id="PRO_5026734606" description="Secreted protein" evidence="1">
    <location>
        <begin position="26"/>
        <end position="209"/>
    </location>
</feature>
<proteinExistence type="predicted"/>
<name>A0A6J4VYB5_9CYAN</name>
<evidence type="ECO:0000313" key="2">
    <source>
        <dbReference type="EMBL" id="CAA9589808.1"/>
    </source>
</evidence>
<reference evidence="2" key="1">
    <citation type="submission" date="2020-02" db="EMBL/GenBank/DDBJ databases">
        <authorList>
            <person name="Meier V. D."/>
        </authorList>
    </citation>
    <scope>NUCLEOTIDE SEQUENCE</scope>
    <source>
        <strain evidence="2">AVDCRST_MAG81</strain>
    </source>
</reference>
<dbReference type="AlphaFoldDB" id="A0A6J4VYB5"/>